<evidence type="ECO:0000256" key="1">
    <source>
        <dbReference type="ARBA" id="ARBA00022722"/>
    </source>
</evidence>
<dbReference type="GO" id="GO:0008854">
    <property type="term" value="F:exodeoxyribonuclease V activity"/>
    <property type="evidence" value="ECO:0007669"/>
    <property type="project" value="InterPro"/>
</dbReference>
<evidence type="ECO:0000256" key="9">
    <source>
        <dbReference type="ARBA" id="ARBA00023204"/>
    </source>
</evidence>
<dbReference type="GO" id="GO:0003677">
    <property type="term" value="F:DNA binding"/>
    <property type="evidence" value="ECO:0007669"/>
    <property type="project" value="UniProtKB-UniRule"/>
</dbReference>
<evidence type="ECO:0000259" key="13">
    <source>
        <dbReference type="Pfam" id="PF21185"/>
    </source>
</evidence>
<dbReference type="PANTHER" id="PTHR43788">
    <property type="entry name" value="DNA2/NAM7 HELICASE FAMILY MEMBER"/>
    <property type="match status" value="1"/>
</dbReference>
<keyword evidence="10 11" id="KW-0413">Isomerase</keyword>
<evidence type="ECO:0000256" key="4">
    <source>
        <dbReference type="ARBA" id="ARBA00022801"/>
    </source>
</evidence>
<evidence type="ECO:0000259" key="12">
    <source>
        <dbReference type="Pfam" id="PF13538"/>
    </source>
</evidence>
<keyword evidence="1 11" id="KW-0540">Nuclease</keyword>
<proteinExistence type="inferred from homology"/>
<dbReference type="AlphaFoldDB" id="A0A6P1DSI7"/>
<dbReference type="InterPro" id="IPR006344">
    <property type="entry name" value="RecD"/>
</dbReference>
<dbReference type="GO" id="GO:0000724">
    <property type="term" value="P:double-strand break repair via homologous recombination"/>
    <property type="evidence" value="ECO:0007669"/>
    <property type="project" value="UniProtKB-UniRule"/>
</dbReference>
<dbReference type="Gene3D" id="1.10.10.1020">
    <property type="entry name" value="RecBCD complex, subunit RecD, N-terminal domain"/>
    <property type="match status" value="1"/>
</dbReference>
<evidence type="ECO:0000256" key="3">
    <source>
        <dbReference type="ARBA" id="ARBA00022763"/>
    </source>
</evidence>
<reference evidence="15" key="1">
    <citation type="journal article" date="2020" name="Microbiol. Resour. Announc.">
        <title>Draft Genome Sequences of Thiorhodococcus mannitoliphagus and Thiorhodococcus minor, Purple Sulfur Photosynthetic Bacteria in the Gammaproteobacterial Family Chromatiaceae.</title>
        <authorList>
            <person name="Aviles F.A."/>
            <person name="Meyer T.E."/>
            <person name="Kyndt J.A."/>
        </authorList>
    </citation>
    <scope>NUCLEOTIDE SEQUENCE [LARGE SCALE GENOMIC DNA]</scope>
    <source>
        <strain evidence="15">DSM 18266</strain>
    </source>
</reference>
<evidence type="ECO:0000256" key="5">
    <source>
        <dbReference type="ARBA" id="ARBA00022806"/>
    </source>
</evidence>
<evidence type="ECO:0000313" key="15">
    <source>
        <dbReference type="Proteomes" id="UP000471640"/>
    </source>
</evidence>
<dbReference type="SUPFAM" id="SSF52540">
    <property type="entry name" value="P-loop containing nucleoside triphosphate hydrolases"/>
    <property type="match status" value="2"/>
</dbReference>
<name>A0A6P1DSI7_9GAMM</name>
<dbReference type="GO" id="GO:0009338">
    <property type="term" value="C:exodeoxyribonuclease V complex"/>
    <property type="evidence" value="ECO:0007669"/>
    <property type="project" value="InterPro"/>
</dbReference>
<keyword evidence="2 11" id="KW-0547">Nucleotide-binding</keyword>
<reference evidence="14 15" key="2">
    <citation type="submission" date="2020-02" db="EMBL/GenBank/DDBJ databases">
        <title>Genome sequences of Thiorhodococcus mannitoliphagus and Thiorhodococcus minor, purple sulfur photosynthetic bacteria in the gammaproteobacterial family, Chromatiaceae.</title>
        <authorList>
            <person name="Aviles F.A."/>
            <person name="Meyer T.E."/>
            <person name="Kyndt J.A."/>
        </authorList>
    </citation>
    <scope>NUCLEOTIDE SEQUENCE [LARGE SCALE GENOMIC DNA]</scope>
    <source>
        <strain evidence="14 15">DSM 18266</strain>
    </source>
</reference>
<dbReference type="Pfam" id="PF13245">
    <property type="entry name" value="AAA_19"/>
    <property type="match status" value="1"/>
</dbReference>
<keyword evidence="4 11" id="KW-0378">Hydrolase</keyword>
<keyword evidence="7 11" id="KW-0067">ATP-binding</keyword>
<evidence type="ECO:0000313" key="14">
    <source>
        <dbReference type="EMBL" id="NEX19891.1"/>
    </source>
</evidence>
<dbReference type="GO" id="GO:0043139">
    <property type="term" value="F:5'-3' DNA helicase activity"/>
    <property type="evidence" value="ECO:0007669"/>
    <property type="project" value="UniProtKB-UniRule"/>
</dbReference>
<dbReference type="GO" id="GO:0017116">
    <property type="term" value="F:single-stranded DNA helicase activity"/>
    <property type="evidence" value="ECO:0007669"/>
    <property type="project" value="TreeGrafter"/>
</dbReference>
<dbReference type="Pfam" id="PF21185">
    <property type="entry name" value="RecD_N"/>
    <property type="match status" value="1"/>
</dbReference>
<comment type="function">
    <text evidence="11">A helicase/nuclease that prepares dsDNA breaks (DSB) for recombinational DNA repair. Binds to DSBs and unwinds DNA via a highly rapid and processive ATP-dependent bidirectional helicase activity. Unwinds dsDNA until it encounters a Chi (crossover hotspot instigator) sequence from the 3' direction. Cuts ssDNA a few nucleotides 3' to the Chi site. The properties and activities of the enzyme are changed at Chi. The Chi-altered holoenzyme produces a long 3'-ssDNA overhang and facilitates RecA-binding to the ssDNA for homologous DNA recombination and repair. Holoenzyme degrades any linearized DNA that is unable to undergo homologous recombination. In the holoenzyme this subunit has ssDNA-dependent ATPase and 5'-3' helicase activity. When added to pre-assembled RecBC greatly stimulates nuclease activity and augments holoenzyme processivity. Negatively regulates the RecA-loading ability of RecBCD.</text>
</comment>
<dbReference type="InterPro" id="IPR050534">
    <property type="entry name" value="Coronavir_polyprotein_1ab"/>
</dbReference>
<evidence type="ECO:0000256" key="11">
    <source>
        <dbReference type="HAMAP-Rule" id="MF_01487"/>
    </source>
</evidence>
<dbReference type="InterPro" id="IPR027417">
    <property type="entry name" value="P-loop_NTPase"/>
</dbReference>
<dbReference type="EC" id="5.6.2.3" evidence="11"/>
<dbReference type="CDD" id="cd18809">
    <property type="entry name" value="SF1_C_RecD"/>
    <property type="match status" value="1"/>
</dbReference>
<keyword evidence="5 11" id="KW-0347">Helicase</keyword>
<keyword evidence="6 11" id="KW-0269">Exonuclease</keyword>
<comment type="similarity">
    <text evidence="11">Belongs to the RecD family.</text>
</comment>
<dbReference type="InterPro" id="IPR049550">
    <property type="entry name" value="RecD_N"/>
</dbReference>
<keyword evidence="3 11" id="KW-0227">DNA damage</keyword>
<feature type="binding site" evidence="11">
    <location>
        <begin position="178"/>
        <end position="185"/>
    </location>
    <ligand>
        <name>ATP</name>
        <dbReference type="ChEBI" id="CHEBI:30616"/>
    </ligand>
</feature>
<dbReference type="Gene3D" id="3.40.50.300">
    <property type="entry name" value="P-loop containing nucleotide triphosphate hydrolases"/>
    <property type="match status" value="3"/>
</dbReference>
<evidence type="ECO:0000256" key="10">
    <source>
        <dbReference type="ARBA" id="ARBA00023235"/>
    </source>
</evidence>
<evidence type="ECO:0000256" key="2">
    <source>
        <dbReference type="ARBA" id="ARBA00022741"/>
    </source>
</evidence>
<keyword evidence="9 11" id="KW-0234">DNA repair</keyword>
<dbReference type="RefSeq" id="WP_164652785.1">
    <property type="nucleotide sequence ID" value="NZ_JAAIJR010000017.1"/>
</dbReference>
<organism evidence="14 15">
    <name type="scientific">Thiorhodococcus mannitoliphagus</name>
    <dbReference type="NCBI Taxonomy" id="329406"/>
    <lineage>
        <taxon>Bacteria</taxon>
        <taxon>Pseudomonadati</taxon>
        <taxon>Pseudomonadota</taxon>
        <taxon>Gammaproteobacteria</taxon>
        <taxon>Chromatiales</taxon>
        <taxon>Chromatiaceae</taxon>
        <taxon>Thiorhodococcus</taxon>
    </lineage>
</organism>
<comment type="miscellaneous">
    <text evidence="11">In the RecBCD complex, RecB has a slow 3'-5' helicase, an exonuclease activity and loads RecA onto ssDNA, RecD has a fast 5'-3' helicase activity, while RecC stimulates the ATPase and processivity of the RecB helicase and contributes to recognition of the Chi site.</text>
</comment>
<sequence>MSDSLSTLMQAGLLAPLSYFFARFVARGNAVPEDSLLGQSAALVSMRNLSGDVCVDLRQFAGAPLFESEDDQGIVVPQGPSLDDWMNGLRGASWVGGPGEETPLVLEGTRLFLGKYWSFETQVASALIARMAPVDGIDQARLAEGLTRLFPASADRAVDWQKVAAAIAVSRRFAVISGGPGTGKTTTVVKVLTLLLEQSPSMRIALAAPTGKAAARLTEAIAKEKVRVDADPELLSRVPTEAKTIHRLLGGVRGNRFRHNRDNPVLLDCLVVDEASMIDLPLMARLVAALPDQTRLILLGDRDQLASVEAGNVLGDITGHGRDIGYSLAQLQFLESTGAAPAGALPGELPHAPLSSVVQDPSITDAIGLLRVSFRFKSDSGIGALARAVNAGCGEDALALFESGLFQDIAWLDAPQDQLNPQCVDWAAQEYTHYLEQSDVGVALERFEHYRVLAAHHRGPFGVDEINRAIAERLRSEKRIQGGEDYHGKPVMVTVNDYEVGLFNGDIGLLWRDGDDGLRAWFRGTDGQLRSVSARQLPQHTCAFALTVHKSQGSEFDEVLLVLPFDRSPLLTRELVYTGITRSRMKLAIQGHRGSFIEGCRHCVQRSSSLSERLGWADAVHARGPLAHRPNNNLS</sequence>
<dbReference type="Proteomes" id="UP000471640">
    <property type="component" value="Unassembled WGS sequence"/>
</dbReference>
<evidence type="ECO:0000256" key="6">
    <source>
        <dbReference type="ARBA" id="ARBA00022839"/>
    </source>
</evidence>
<comment type="caution">
    <text evidence="14">The sequence shown here is derived from an EMBL/GenBank/DDBJ whole genome shotgun (WGS) entry which is preliminary data.</text>
</comment>
<comment type="catalytic activity">
    <reaction evidence="11">
        <text>ATP + H2O = ADP + phosphate + H(+)</text>
        <dbReference type="Rhea" id="RHEA:13065"/>
        <dbReference type="ChEBI" id="CHEBI:15377"/>
        <dbReference type="ChEBI" id="CHEBI:15378"/>
        <dbReference type="ChEBI" id="CHEBI:30616"/>
        <dbReference type="ChEBI" id="CHEBI:43474"/>
        <dbReference type="ChEBI" id="CHEBI:456216"/>
        <dbReference type="EC" id="5.6.2.3"/>
    </reaction>
</comment>
<comment type="subunit">
    <text evidence="11">Heterotrimer of RecB, RecC and RecD. All subunits contribute to DNA-binding.</text>
</comment>
<dbReference type="HAMAP" id="MF_01487">
    <property type="entry name" value="RecD"/>
    <property type="match status" value="1"/>
</dbReference>
<keyword evidence="8 11" id="KW-0238">DNA-binding</keyword>
<evidence type="ECO:0000256" key="7">
    <source>
        <dbReference type="ARBA" id="ARBA00022840"/>
    </source>
</evidence>
<dbReference type="InterPro" id="IPR041851">
    <property type="entry name" value="RecD_N_sf"/>
</dbReference>
<dbReference type="CDD" id="cd17933">
    <property type="entry name" value="DEXSc_RecD-like"/>
    <property type="match status" value="1"/>
</dbReference>
<keyword evidence="15" id="KW-1185">Reference proteome</keyword>
<protein>
    <recommendedName>
        <fullName evidence="11">RecBCD enzyme subunit RecD</fullName>
        <ecNumber evidence="11">5.6.2.3</ecNumber>
    </recommendedName>
    <alternativeName>
        <fullName evidence="11">DNA 5'-3' helicase subunit RecD</fullName>
    </alternativeName>
    <alternativeName>
        <fullName evidence="11">Exonuclease V subunit RecD</fullName>
        <shortName evidence="11">ExoV subunit RecD</shortName>
    </alternativeName>
    <alternativeName>
        <fullName evidence="11">Helicase/nuclease RecBCD subunit RecD</fullName>
    </alternativeName>
</protein>
<accession>A0A6P1DSI7</accession>
<dbReference type="PANTHER" id="PTHR43788:SF6">
    <property type="entry name" value="DNA HELICASE B"/>
    <property type="match status" value="1"/>
</dbReference>
<feature type="domain" description="RecBCD enzyme subunit RecD N-terminal" evidence="13">
    <location>
        <begin position="10"/>
        <end position="111"/>
    </location>
</feature>
<gene>
    <name evidence="11 14" type="primary">recD</name>
    <name evidence="14" type="ORF">G3480_06105</name>
</gene>
<dbReference type="InterPro" id="IPR027785">
    <property type="entry name" value="UvrD-like_helicase_C"/>
</dbReference>
<feature type="domain" description="UvrD-like helicase C-terminal" evidence="12">
    <location>
        <begin position="543"/>
        <end position="588"/>
    </location>
</feature>
<dbReference type="EMBL" id="JAAIJR010000017">
    <property type="protein sequence ID" value="NEX19891.1"/>
    <property type="molecule type" value="Genomic_DNA"/>
</dbReference>
<dbReference type="Pfam" id="PF13538">
    <property type="entry name" value="UvrD_C_2"/>
    <property type="match status" value="1"/>
</dbReference>
<dbReference type="GO" id="GO:0005524">
    <property type="term" value="F:ATP binding"/>
    <property type="evidence" value="ECO:0007669"/>
    <property type="project" value="UniProtKB-UniRule"/>
</dbReference>
<evidence type="ECO:0000256" key="8">
    <source>
        <dbReference type="ARBA" id="ARBA00023125"/>
    </source>
</evidence>
<dbReference type="NCBIfam" id="TIGR01447">
    <property type="entry name" value="recD"/>
    <property type="match status" value="1"/>
</dbReference>